<dbReference type="AlphaFoldDB" id="A0A2G6PFX3"/>
<dbReference type="EMBL" id="PDTV01000004">
    <property type="protein sequence ID" value="PIE83448.1"/>
    <property type="molecule type" value="Genomic_DNA"/>
</dbReference>
<evidence type="ECO:0000313" key="3">
    <source>
        <dbReference type="Proteomes" id="UP000229278"/>
    </source>
</evidence>
<dbReference type="GO" id="GO:0005829">
    <property type="term" value="C:cytosol"/>
    <property type="evidence" value="ECO:0007669"/>
    <property type="project" value="TreeGrafter"/>
</dbReference>
<dbReference type="Pfam" id="PF00027">
    <property type="entry name" value="cNMP_binding"/>
    <property type="match status" value="1"/>
</dbReference>
<organism evidence="2 3">
    <name type="scientific">Candidatus Contendibacter odensensis</name>
    <dbReference type="NCBI Taxonomy" id="1400860"/>
    <lineage>
        <taxon>Bacteria</taxon>
        <taxon>Pseudomonadati</taxon>
        <taxon>Pseudomonadota</taxon>
        <taxon>Gammaproteobacteria</taxon>
        <taxon>Candidatus Competibacteraceae</taxon>
        <taxon>Candidatus Contendibacter</taxon>
    </lineage>
</organism>
<dbReference type="SUPFAM" id="SSF51206">
    <property type="entry name" value="cAMP-binding domain-like"/>
    <property type="match status" value="1"/>
</dbReference>
<reference evidence="2 3" key="1">
    <citation type="submission" date="2017-10" db="EMBL/GenBank/DDBJ databases">
        <title>Novel microbial diversity and functional potential in the marine mammal oral microbiome.</title>
        <authorList>
            <person name="Dudek N.K."/>
            <person name="Sun C.L."/>
            <person name="Burstein D."/>
            <person name="Kantor R.S."/>
            <person name="Aliaga Goltsman D.S."/>
            <person name="Bik E.M."/>
            <person name="Thomas B.C."/>
            <person name="Banfield J.F."/>
            <person name="Relman D.A."/>
        </authorList>
    </citation>
    <scope>NUCLEOTIDE SEQUENCE [LARGE SCALE GENOMIC DNA]</scope>
    <source>
        <strain evidence="2">DOLJORAL78_50_517</strain>
    </source>
</reference>
<dbReference type="Proteomes" id="UP000229278">
    <property type="component" value="Unassembled WGS sequence"/>
</dbReference>
<protein>
    <recommendedName>
        <fullName evidence="1">Cyclic nucleotide-binding domain-containing protein</fullName>
    </recommendedName>
</protein>
<accession>A0A2G6PFX3</accession>
<dbReference type="PANTHER" id="PTHR24567">
    <property type="entry name" value="CRP FAMILY TRANSCRIPTIONAL REGULATORY PROTEIN"/>
    <property type="match status" value="1"/>
</dbReference>
<sequence>MPTTITIVNAIGFEKRDRRIIRNILSVISNRDCAYHMATGNHEPASIVLVNADDAASLAFWNEYQKNVPNVHTILASSNPILDGSDGNICIKRPLIASQLHEVLALGDTKTAAAKQSVIDILQKSFLFRSFPRDTLKNIVDISSIATLPAGHVLFETADTGSEMFVLLSGQLKVSVTSIDGEEIVLGSVGVGEIVGEIAMLDGRGRSAGATTLKTSKVLVIHRKDFMPFLSRTPKAATALLMVLALRLRLNTEQLTELIALDEPSY</sequence>
<dbReference type="InterPro" id="IPR050397">
    <property type="entry name" value="Env_Response_Regulators"/>
</dbReference>
<evidence type="ECO:0000259" key="1">
    <source>
        <dbReference type="PROSITE" id="PS50042"/>
    </source>
</evidence>
<dbReference type="InterPro" id="IPR014710">
    <property type="entry name" value="RmlC-like_jellyroll"/>
</dbReference>
<dbReference type="CDD" id="cd00038">
    <property type="entry name" value="CAP_ED"/>
    <property type="match status" value="1"/>
</dbReference>
<dbReference type="PANTHER" id="PTHR24567:SF74">
    <property type="entry name" value="HTH-TYPE TRANSCRIPTIONAL REGULATOR ARCR"/>
    <property type="match status" value="1"/>
</dbReference>
<dbReference type="PROSITE" id="PS00889">
    <property type="entry name" value="CNMP_BINDING_2"/>
    <property type="match status" value="1"/>
</dbReference>
<dbReference type="Gene3D" id="2.60.120.10">
    <property type="entry name" value="Jelly Rolls"/>
    <property type="match status" value="1"/>
</dbReference>
<dbReference type="PROSITE" id="PS50042">
    <property type="entry name" value="CNMP_BINDING_3"/>
    <property type="match status" value="1"/>
</dbReference>
<proteinExistence type="predicted"/>
<dbReference type="InterPro" id="IPR018488">
    <property type="entry name" value="cNMP-bd_CS"/>
</dbReference>
<dbReference type="GO" id="GO:0003700">
    <property type="term" value="F:DNA-binding transcription factor activity"/>
    <property type="evidence" value="ECO:0007669"/>
    <property type="project" value="TreeGrafter"/>
</dbReference>
<feature type="domain" description="Cyclic nucleotide-binding" evidence="1">
    <location>
        <begin position="127"/>
        <end position="233"/>
    </location>
</feature>
<dbReference type="SMART" id="SM00100">
    <property type="entry name" value="cNMP"/>
    <property type="match status" value="1"/>
</dbReference>
<gene>
    <name evidence="2" type="ORF">CSA09_00815</name>
</gene>
<dbReference type="InterPro" id="IPR000595">
    <property type="entry name" value="cNMP-bd_dom"/>
</dbReference>
<comment type="caution">
    <text evidence="2">The sequence shown here is derived from an EMBL/GenBank/DDBJ whole genome shotgun (WGS) entry which is preliminary data.</text>
</comment>
<name>A0A2G6PFX3_9GAMM</name>
<evidence type="ECO:0000313" key="2">
    <source>
        <dbReference type="EMBL" id="PIE83448.1"/>
    </source>
</evidence>
<dbReference type="InterPro" id="IPR018490">
    <property type="entry name" value="cNMP-bd_dom_sf"/>
</dbReference>